<keyword evidence="2" id="KW-1185">Reference proteome</keyword>
<proteinExistence type="predicted"/>
<gene>
    <name evidence="1" type="ORF">TA5114_01095</name>
</gene>
<accession>A0A0P1INR2</accession>
<organism evidence="1 2">
    <name type="scientific">Cognatishimia activa</name>
    <dbReference type="NCBI Taxonomy" id="1715691"/>
    <lineage>
        <taxon>Bacteria</taxon>
        <taxon>Pseudomonadati</taxon>
        <taxon>Pseudomonadota</taxon>
        <taxon>Alphaproteobacteria</taxon>
        <taxon>Rhodobacterales</taxon>
        <taxon>Paracoccaceae</taxon>
        <taxon>Cognatishimia</taxon>
    </lineage>
</organism>
<dbReference type="InterPro" id="IPR019613">
    <property type="entry name" value="DUF4198"/>
</dbReference>
<reference evidence="2" key="1">
    <citation type="submission" date="2015-09" db="EMBL/GenBank/DDBJ databases">
        <authorList>
            <person name="Rodrigo-Torres Lidia"/>
            <person name="Arahal R.David."/>
        </authorList>
    </citation>
    <scope>NUCLEOTIDE SEQUENCE [LARGE SCALE GENOMIC DNA]</scope>
    <source>
        <strain evidence="2">CECT 5114</strain>
    </source>
</reference>
<dbReference type="Pfam" id="PF10670">
    <property type="entry name" value="DUF4198"/>
    <property type="match status" value="1"/>
</dbReference>
<protein>
    <submittedName>
        <fullName evidence="1">Nickel uptake substrate-specific transmembrane region</fullName>
    </submittedName>
</protein>
<name>A0A0P1INR2_9RHOB</name>
<evidence type="ECO:0000313" key="2">
    <source>
        <dbReference type="Proteomes" id="UP000051184"/>
    </source>
</evidence>
<keyword evidence="1" id="KW-0472">Membrane</keyword>
<dbReference type="AlphaFoldDB" id="A0A0P1INR2"/>
<dbReference type="Proteomes" id="UP000051184">
    <property type="component" value="Unassembled WGS sequence"/>
</dbReference>
<evidence type="ECO:0000313" key="1">
    <source>
        <dbReference type="EMBL" id="CUK25297.1"/>
    </source>
</evidence>
<dbReference type="STRING" id="1715691.TA5113_02836"/>
<keyword evidence="1" id="KW-0812">Transmembrane</keyword>
<sequence length="233" mass="25850">METGEAVIADFRNGQEFEGVSLGWFERRVARSETRLGEDVQDIVRRSGDRPAIKVSPSQNGLLRIIHETTLSSLTYQKPEKFQAFVDHKELDTSALPDPIYPIKEGYRRYAKSLVALGTGVGVDDYAGLEIEFVALKNPYVDDLSDGLPLQLFYQGSPRAGAQVEVFEKSPDGLVTITLLRTDPVGHVLVPVEPGHRYLIDSVVLRRPSAALAENLELDWESLWAALTFAVPN</sequence>
<dbReference type="EMBL" id="CYUE01000012">
    <property type="protein sequence ID" value="CUK25297.1"/>
    <property type="molecule type" value="Genomic_DNA"/>
</dbReference>